<dbReference type="AlphaFoldDB" id="A0AAI8VZK0"/>
<name>A0AAI8VZK0_9PEZI</name>
<sequence length="264" mass="30094">MGRSSRNRAKKIAEGTIADRRRSQSRNAANDPFGPGPARPKRTLSFAELSDFSYEFPGSSSTSTRAVIWPQEQLEALMKTLGVSRTYDMKPRLRHLLISSFEHAHEQRRHYDAKEETVDMQDAFFARVVSGVAADAAKSIDLRDIEAGTLRSLVELYVATRKEFRMRQEPQEKLVHRKAKAEKADDDDEDMGGTGSKEPVVEEGYPDDEDDLFLYQTTEYMYDPAREDNKNNRLVKLVDRWIQWLEVEKGQAVDPGVFEALAAF</sequence>
<feature type="compositionally biased region" description="Basic residues" evidence="1">
    <location>
        <begin position="1"/>
        <end position="10"/>
    </location>
</feature>
<proteinExistence type="predicted"/>
<accession>A0AAI8VZK0</accession>
<keyword evidence="3" id="KW-1185">Reference proteome</keyword>
<dbReference type="Proteomes" id="UP001295740">
    <property type="component" value="Unassembled WGS sequence"/>
</dbReference>
<feature type="compositionally biased region" description="Basic and acidic residues" evidence="1">
    <location>
        <begin position="11"/>
        <end position="22"/>
    </location>
</feature>
<reference evidence="2" key="1">
    <citation type="submission" date="2023-10" db="EMBL/GenBank/DDBJ databases">
        <authorList>
            <person name="Hackl T."/>
        </authorList>
    </citation>
    <scope>NUCLEOTIDE SEQUENCE</scope>
</reference>
<comment type="caution">
    <text evidence="2">The sequence shown here is derived from an EMBL/GenBank/DDBJ whole genome shotgun (WGS) entry which is preliminary data.</text>
</comment>
<protein>
    <submittedName>
        <fullName evidence="2">Uu.00g016190.m01.CDS01</fullName>
    </submittedName>
</protein>
<evidence type="ECO:0000256" key="1">
    <source>
        <dbReference type="SAM" id="MobiDB-lite"/>
    </source>
</evidence>
<feature type="region of interest" description="Disordered" evidence="1">
    <location>
        <begin position="1"/>
        <end position="41"/>
    </location>
</feature>
<dbReference type="EMBL" id="CAUWAG010000020">
    <property type="protein sequence ID" value="CAJ2513500.1"/>
    <property type="molecule type" value="Genomic_DNA"/>
</dbReference>
<feature type="region of interest" description="Disordered" evidence="1">
    <location>
        <begin position="169"/>
        <end position="203"/>
    </location>
</feature>
<organism evidence="2 3">
    <name type="scientific">Anthostomella pinea</name>
    <dbReference type="NCBI Taxonomy" id="933095"/>
    <lineage>
        <taxon>Eukaryota</taxon>
        <taxon>Fungi</taxon>
        <taxon>Dikarya</taxon>
        <taxon>Ascomycota</taxon>
        <taxon>Pezizomycotina</taxon>
        <taxon>Sordariomycetes</taxon>
        <taxon>Xylariomycetidae</taxon>
        <taxon>Xylariales</taxon>
        <taxon>Xylariaceae</taxon>
        <taxon>Anthostomella</taxon>
    </lineage>
</organism>
<gene>
    <name evidence="2" type="ORF">KHLLAP_LOCUS13968</name>
</gene>
<evidence type="ECO:0000313" key="2">
    <source>
        <dbReference type="EMBL" id="CAJ2513500.1"/>
    </source>
</evidence>
<evidence type="ECO:0000313" key="3">
    <source>
        <dbReference type="Proteomes" id="UP001295740"/>
    </source>
</evidence>